<reference evidence="1" key="1">
    <citation type="submission" date="2023-08" db="EMBL/GenBank/DDBJ databases">
        <title>Lactobacillus from the Female Urinary Tract.</title>
        <authorList>
            <person name="Stegman N."/>
            <person name="Jackson B."/>
            <person name="Steiling M."/>
            <person name="Sedano C."/>
            <person name="Wolfe A."/>
            <person name="Putonti C."/>
        </authorList>
    </citation>
    <scope>NUCLEOTIDE SEQUENCE</scope>
    <source>
        <strain evidence="1">UMB5661</strain>
    </source>
</reference>
<gene>
    <name evidence="1" type="ORF">RON39_08970</name>
</gene>
<evidence type="ECO:0000313" key="1">
    <source>
        <dbReference type="EMBL" id="MDT9610239.1"/>
    </source>
</evidence>
<proteinExistence type="predicted"/>
<accession>A0AAW8WLE6</accession>
<comment type="caution">
    <text evidence="1">The sequence shown here is derived from an EMBL/GenBank/DDBJ whole genome shotgun (WGS) entry which is preliminary data.</text>
</comment>
<dbReference type="EMBL" id="JAVTXN010000055">
    <property type="protein sequence ID" value="MDT9610239.1"/>
    <property type="molecule type" value="Genomic_DNA"/>
</dbReference>
<evidence type="ECO:0000313" key="2">
    <source>
        <dbReference type="Proteomes" id="UP001253287"/>
    </source>
</evidence>
<organism evidence="1 2">
    <name type="scientific">Lactobacillus crispatus</name>
    <dbReference type="NCBI Taxonomy" id="47770"/>
    <lineage>
        <taxon>Bacteria</taxon>
        <taxon>Bacillati</taxon>
        <taxon>Bacillota</taxon>
        <taxon>Bacilli</taxon>
        <taxon>Lactobacillales</taxon>
        <taxon>Lactobacillaceae</taxon>
        <taxon>Lactobacillus</taxon>
    </lineage>
</organism>
<name>A0AAW8WLE6_9LACO</name>
<dbReference type="AlphaFoldDB" id="A0AAW8WLE6"/>
<protein>
    <submittedName>
        <fullName evidence="1">Uncharacterized protein</fullName>
    </submittedName>
</protein>
<sequence length="415" mass="47862">MTQNLKKIIGDLKSIQSNSVLLYVLPKDNDQEGLIYKSLDSNFTESITHDLLNLFLQEQFIRRFNFVATLESFESAVKNLRPNLFDIKDDFNLCHSFFSNFNHIEKYTDIKDDFDLKTTNDQLQQLNEKLAQLKSKGEVIDYILYSNLDNQTFYCQDTDSDAYLLVKVLVNVCQELKINPCSLVNAMISKAKTLRAQLIMGTINSKTNKKSILLKLSQFGYFDFNRCYAETKIQKRMIRVSKFVQNNGSDWHCIFVESPTTNYLSISYTDFAQVKKGILTICRGDDKNEHIERNANWMKLAFSSIDVNKWFYPSKKWNATGQPISEFSKVEGLSPLPVDEFVRDDQAQINGILSEVVKDHMANVKSAFNKKLKDDYPEPLAAVIFQLLGTLISVYPEHQAEIKDFGREMEKNLLN</sequence>
<dbReference type="Proteomes" id="UP001253287">
    <property type="component" value="Unassembled WGS sequence"/>
</dbReference>
<dbReference type="RefSeq" id="WP_224061643.1">
    <property type="nucleotide sequence ID" value="NZ_CP083391.1"/>
</dbReference>